<evidence type="ECO:0000259" key="5">
    <source>
        <dbReference type="Pfam" id="PF12624"/>
    </source>
</evidence>
<dbReference type="Pfam" id="PF12624">
    <property type="entry name" value="VPS13_N"/>
    <property type="match status" value="1"/>
</dbReference>
<dbReference type="EnsemblMetazoa" id="ENSAATROPT004831">
    <property type="protein sequence ID" value="ENSAATROPP004568"/>
    <property type="gene ID" value="ENSAATROPG003860"/>
</dbReference>
<dbReference type="Pfam" id="PF25037">
    <property type="entry name" value="VPS13_C"/>
    <property type="match status" value="1"/>
</dbReference>
<reference evidence="9" key="1">
    <citation type="submission" date="2024-04" db="UniProtKB">
        <authorList>
            <consortium name="EnsemblMetazoa"/>
        </authorList>
    </citation>
    <scope>IDENTIFICATION</scope>
    <source>
        <strain evidence="9">EBRO</strain>
    </source>
</reference>
<protein>
    <recommendedName>
        <fullName evidence="11">Vacuolar protein sorting-associated protein 13</fullName>
    </recommendedName>
</protein>
<keyword evidence="4" id="KW-0175">Coiled coil</keyword>
<feature type="domain" description="Vacuolar protein sorting-associated protein 13 VPS13 adaptor binding" evidence="7">
    <location>
        <begin position="2151"/>
        <end position="2653"/>
    </location>
</feature>
<evidence type="ECO:0000259" key="6">
    <source>
        <dbReference type="Pfam" id="PF25033"/>
    </source>
</evidence>
<dbReference type="GO" id="GO:0045053">
    <property type="term" value="P:protein retention in Golgi apparatus"/>
    <property type="evidence" value="ECO:0007669"/>
    <property type="project" value="TreeGrafter"/>
</dbReference>
<evidence type="ECO:0000313" key="10">
    <source>
        <dbReference type="Proteomes" id="UP000075880"/>
    </source>
</evidence>
<dbReference type="PANTHER" id="PTHR16166">
    <property type="entry name" value="VACUOLAR PROTEIN SORTING-ASSOCIATED PROTEIN VPS13"/>
    <property type="match status" value="1"/>
</dbReference>
<dbReference type="GO" id="GO:0006623">
    <property type="term" value="P:protein targeting to vacuole"/>
    <property type="evidence" value="ECO:0007669"/>
    <property type="project" value="TreeGrafter"/>
</dbReference>
<feature type="domain" description="VPS13-like middle region" evidence="6">
    <location>
        <begin position="1135"/>
        <end position="1993"/>
    </location>
</feature>
<accession>A0AAG5D1L6</accession>
<sequence length="3398" mass="382604">MVFESIVADVLNRFVGEYVENLDKKQLKIGIWGGDVVLNNLILKQSALKELDLPVTTLYGHLGKLVLKIPWKNLYSAPVEAIVDKLYILAVPNTDVRYNEEKEQRNAFEAKKLELARIEQAKKNEEEKEKPVPVADKSFAEKLTAQIVNNVQIKISDIHIRYEDTTTTGHPFAFGVTLSDLSVHTTDENWVQTLVSESVTKIFKVAQLEMLSVYMNCNTQLFQYSDPSMYRQLFEASIASKSRKPVDYHYIFGPISSGACLEMTPNPELGEEPFSSPKIKLKLCMETLAIGITRVQFQNTMQLVEAFGRMMRAMPYRKYRPHGIGYKGNFKEWWYFAYTCVLETDVRRRRNNWSWETMRRHRQNLRSYEEAYRVQLTTKKVTPEMISRSEEYEKILDLHNIVVIRQKVALEVEKEGKRQAEQQKAAGWFSSWWGGSAKKEDDSTGADIKKQFEAAMTPAEKAKLFQAIGYQESDMPTELPEHYIAQILQFELNSLEVSIKSELSDKETVLDRVMLLELKNVICGVEQRPSAGAMKASLGMQELTISGLRQGEVLPIMVKSQLEGSKTLLDVSFETNPEDKLCDQRVVVTSRPLQIVYDAETIIQLTKVFQTPRTATISQLTDAAAEKLVNIKERSATGLQYAIAKHPRLELNIDIMPSYIIVPHGGIFSNRESVLVVSLGKLLVQTEPRPLNRKDVQTMHGEGIAQEEILSEIIHQSYDKFVLEVRDVQAIVATFDEDWQGSLRLNTVTEMHLLEPTSFRVSAHLCVIDDDPRLPKCKIFGVLPSVNICVTEQRVLEVLSIVSSIPLPESDEQLQPAPIAKDSNVFSSSLSLLKYLDEKQVKLPKLGRSPEALNPADVVDGDVIQFTDMEVKFELHECSITICKMSGGGTGSSSSDVFATPTEEFSQSPVDQDFPQPKGVAFNLPCQGSGGANQRKIIACKVKHLEMTMVQRTYDLKVALKLGAVTLDQFRWRNEQERVLHVIQTPKYDNNDDYLFTVNYNNCKKNSPEFATKYESVEQEVAIGFSTLLLLLHEDGLNELIQFANDFQVRMESIIKKRESDTSDLREKDRFATIHEEESAATALLNAARERLPTILEDDSVVTSTTSKVTRKRQSIVDSIKIRVIATLEDVTVELQNDKRSLAVLEVKNLTSSVIMKTSYTEIKLRLQDIVLTDTNPVTIHSKILSIIGDDALHVQVILFDIDATSEYNSDNMRIEVVMGCARIVFLNWFVTSVLAFLDNFQAAQQRIKDASAAAAEAARNNVVEAYTQATRMKLNIKVKAPIIIIPVDSRSLKAVAMDFGHLSITNNFRDISTDHQHGAAVIDEMKIELKDMKLAKVEVSLAEDTCASFSRYGSDDVSYGLVPDQGAVLSPTSFTLVMKRNLSSGWYRDHPDMDISGRLKAVELNFIATDYSVIMQILSKNMTEGQNEFKKQVKAEKSPTSPQVVSYNNPTTTTAEINLPPDAKSNWSAVAKKATAKPFGVDMSQLKAGDSKLQMAKQTEKAKIVDTFLKFSFQVDSINIKLYTAPGQGLAGFEVYYLSLQGRKLTDGSLNTAIILCDIRLDDIRPNRENMLTRLMERRSTDSLVDLSTVKESEEAEDSLIVAPLRSMINITFNMKENDMFADVKVSSFNLILSVDFLLKLQQFLQPEELAEQKAIQAVEAEQTERLRRSSATAPAANQQQQDAGKFQVIIKIEQPDIILVEKMDDINCYALILNNEISLDVRLIGERQIIKGELKDLCLYYAEFNPERRNSTKHYVVRPCTINLNGSTPEGLGLQLSIISTAIELSVSPAIIELMNNALQTLTAKEQSKLNETADSTDFEQLWHVKEFDPEQYWFIQPELAEDALSLESMRTVEIKEEKCMIDIPCISLIVETGLGTNTIPMLYINTSLEGSVANWSSDMKINSALRLSMSYYNQALALWEYVIEPNVVEQLNLVSTSVPWELTFDMEVDHHEDRSREPTTRIHIASRDSLEMTVTKTCLDVVQNLGKAFSEAIKREGIVKSEIQAPYLVRNDTGQDVKVNFVTSDFHIHRSHLGVENDLIAIEQVPSSSEDEGGEYLVNSCIIMPNGQLLLQPQQKRCTERTPILTVMDDKDTSSKKRLFVKVIVGDTDKELTLPVYKSDKRYFPLFRNAGQEPWGIISEVRIEHGCTVLVLRSVVQVYNHFTVPIDVYQFVDHEKYHVGEVRAGGCLNVPLYYLYNNSKELHFSMKGYHSSAQGISWKESPNSFELIKALQCDPIKTFEPFYINAVRQRQDVFYEITSNHTMMSACYEIHLRPPFMLRNALPIGLTISVAGCSVRRELDTGLVTSNESLSNASTVAGEDYLDYGEKLLRPGELLHLPTVKTSARSATETSYIVARLIGYLDKDWSCTTDIPAQPPEFGVWTFNAYDSVEVMSLQLGVKYENRVDGLTLIVYCPFWMLNKTGLMLSYRKSSKTEKKELAGKTTYKANDENTNILYHPPEYEGPILFSFREKVFFGKKKAAVRVDTGEWSDKFSLDVAGSSGVVLCQANNMTYQIGVNNTLTHNSLTKQIVFMPYFVLINRAMFDIEVQEHLRPGDSWTTVRVDDCVPLWPKTEDNRMLKVKSCDRPEVTAPFKYTEVQCTLLQLRNRYGGINVDVHVTEGAIYITFTGYYPGDAPALLMNHTQEPFAFREKGDVNGKILMPSQMALYTWIDPAGERKILWESGPKAQPIENDLRRDGISEFRSPTDNTIYWVSFLNGTQRVLLITDNCNIAYGVHSASRLDQVSQEVKLEVHGVGLSLVNNLKPTDLMYIGIASSGVIWEERKRSGRFRQMKIQETLYMEAQYQQYLRDQEVGSVANKSYWLNGETRYEIDFAGMVLRKSTERSIKRTFYPGLWVEIKSSSHQLQFHAKVNRIQIDNQLVDCIFPVVLAPVPPPKSVAATTEFKPFVEMSMVQRIIPHSNVKQFKYLRVLMQEFHVKVDLLFVNAICEMISTEITETEAKRLFAEDLKLQTQPLHAHVAIQSQQEVKNFYDNLHLGPLKIHVSFSMAGSESKALPGILSTILQGVGVTLTDINDVVFRLAFFEREFQFLTQRQLVSECVAHYSGQAVKQLYVLVLGLDVIGNPYGLVVGFTKGVEDLFYEPFQGAIQGPGEFAEGLVLGVRSLFGHTVGGAAGAVSKITGAMGKGLAALTFDDDFQKKRRDAMNKKPASLQEGIARSGKGLVMGVFDGVTGVFTKPISGAKEEGVEGFFKGLGKGAVGLVARPIAGVTDFASGSFDAVKRATELSDEAIRLRPPRFLHKDGIVRPYNRKEAEGSKLLREIDKGKFAVTDAYAYYEVIIDNKDVVVLTDSRIIYATKSEMFGGWQSEWTHKWTEVLGVSTLNDGVELLLRNRDNRSSLKKMFSSSGASKKILLLSGPAKRARLADEMQHLLRKVNG</sequence>
<proteinExistence type="inferred from homology"/>
<evidence type="ECO:0000259" key="7">
    <source>
        <dbReference type="Pfam" id="PF25036"/>
    </source>
</evidence>
<evidence type="ECO:0000259" key="8">
    <source>
        <dbReference type="Pfam" id="PF25037"/>
    </source>
</evidence>
<keyword evidence="3" id="KW-0445">Lipid transport</keyword>
<dbReference type="InterPro" id="IPR026854">
    <property type="entry name" value="VPS13_N"/>
</dbReference>
<dbReference type="PANTHER" id="PTHR16166:SF93">
    <property type="entry name" value="INTERMEMBRANE LIPID TRANSFER PROTEIN VPS13"/>
    <property type="match status" value="1"/>
</dbReference>
<dbReference type="Proteomes" id="UP000075880">
    <property type="component" value="Unassembled WGS sequence"/>
</dbReference>
<dbReference type="InterPro" id="IPR056748">
    <property type="entry name" value="VPS13-like_C"/>
</dbReference>
<evidence type="ECO:0000256" key="3">
    <source>
        <dbReference type="ARBA" id="ARBA00023055"/>
    </source>
</evidence>
<feature type="domain" description="Chorein N-terminal" evidence="5">
    <location>
        <begin position="2"/>
        <end position="820"/>
    </location>
</feature>
<dbReference type="GO" id="GO:0006869">
    <property type="term" value="P:lipid transport"/>
    <property type="evidence" value="ECO:0007669"/>
    <property type="project" value="UniProtKB-KW"/>
</dbReference>
<keyword evidence="10" id="KW-1185">Reference proteome</keyword>
<organism evidence="9 10">
    <name type="scientific">Anopheles atroparvus</name>
    <name type="common">European mosquito</name>
    <dbReference type="NCBI Taxonomy" id="41427"/>
    <lineage>
        <taxon>Eukaryota</taxon>
        <taxon>Metazoa</taxon>
        <taxon>Ecdysozoa</taxon>
        <taxon>Arthropoda</taxon>
        <taxon>Hexapoda</taxon>
        <taxon>Insecta</taxon>
        <taxon>Pterygota</taxon>
        <taxon>Neoptera</taxon>
        <taxon>Endopterygota</taxon>
        <taxon>Diptera</taxon>
        <taxon>Nematocera</taxon>
        <taxon>Culicoidea</taxon>
        <taxon>Culicidae</taxon>
        <taxon>Anophelinae</taxon>
        <taxon>Anopheles</taxon>
    </lineage>
</organism>
<dbReference type="InterPro" id="IPR009543">
    <property type="entry name" value="VPS13_VAB"/>
</dbReference>
<name>A0AAG5D1L6_ANOAO</name>
<keyword evidence="2" id="KW-0813">Transport</keyword>
<feature type="domain" description="Intermembrane lipid transfer protein VPS13-like C-terminal" evidence="8">
    <location>
        <begin position="3254"/>
        <end position="3357"/>
    </location>
</feature>
<dbReference type="Pfam" id="PF25036">
    <property type="entry name" value="VPS13_VAB"/>
    <property type="match status" value="1"/>
</dbReference>
<evidence type="ECO:0000256" key="1">
    <source>
        <dbReference type="ARBA" id="ARBA00006545"/>
    </source>
</evidence>
<evidence type="ECO:0008006" key="11">
    <source>
        <dbReference type="Google" id="ProtNLM"/>
    </source>
</evidence>
<dbReference type="InterPro" id="IPR026847">
    <property type="entry name" value="VPS13"/>
</dbReference>
<feature type="coiled-coil region" evidence="4">
    <location>
        <begin position="99"/>
        <end position="130"/>
    </location>
</feature>
<evidence type="ECO:0000313" key="9">
    <source>
        <dbReference type="EnsemblMetazoa" id="ENSAATROPP004568"/>
    </source>
</evidence>
<comment type="similarity">
    <text evidence="1">Belongs to the VPS13 family.</text>
</comment>
<evidence type="ECO:0000256" key="4">
    <source>
        <dbReference type="SAM" id="Coils"/>
    </source>
</evidence>
<evidence type="ECO:0000256" key="2">
    <source>
        <dbReference type="ARBA" id="ARBA00022448"/>
    </source>
</evidence>
<dbReference type="Pfam" id="PF25033">
    <property type="entry name" value="VPS13_M"/>
    <property type="match status" value="1"/>
</dbReference>
<dbReference type="InterPro" id="IPR056747">
    <property type="entry name" value="VPS13-like_M"/>
</dbReference>